<evidence type="ECO:0000313" key="6">
    <source>
        <dbReference type="Proteomes" id="UP001595945"/>
    </source>
</evidence>
<comment type="caution">
    <text evidence="5">The sequence shown here is derived from an EMBL/GenBank/DDBJ whole genome shotgun (WGS) entry which is preliminary data.</text>
</comment>
<dbReference type="Proteomes" id="UP001595945">
    <property type="component" value="Unassembled WGS sequence"/>
</dbReference>
<keyword evidence="2" id="KW-0560">Oxidoreductase</keyword>
<evidence type="ECO:0000256" key="3">
    <source>
        <dbReference type="ARBA" id="ARBA00023027"/>
    </source>
</evidence>
<sequence>MDTVAVTGGNGELGSALLAELAERGHHTVNLSRGERRESVADEYLRTDLLDPGEVYGSLARADPDAVAHFGTIPRPDETPDHVTFRSNAQTPYHVLDAAEALGVETVVLASSLSAMGAGFEDEVDVRFLPVDETHPLTPSNPYGLGKQVAEAVADGFGRRERAPRTVASLRFPLVTGEAQLRTVFAEADRSPEAVRDAGFFRKARKTLFAYLHVEDAVALAVRALEADFTGHEVFFGAARDTTVAAPSSELADRYDAEVRESFEGYESLIDTRKAEEWLGWSADRSWRDL</sequence>
<evidence type="ECO:0000259" key="4">
    <source>
        <dbReference type="Pfam" id="PF01370"/>
    </source>
</evidence>
<comment type="similarity">
    <text evidence="1">Belongs to the NAD(P)-dependent epimerase/dehydratase family.</text>
</comment>
<keyword evidence="6" id="KW-1185">Reference proteome</keyword>
<dbReference type="SUPFAM" id="SSF51735">
    <property type="entry name" value="NAD(P)-binding Rossmann-fold domains"/>
    <property type="match status" value="1"/>
</dbReference>
<reference evidence="5 6" key="1">
    <citation type="journal article" date="2019" name="Int. J. Syst. Evol. Microbiol.">
        <title>The Global Catalogue of Microorganisms (GCM) 10K type strain sequencing project: providing services to taxonomists for standard genome sequencing and annotation.</title>
        <authorList>
            <consortium name="The Broad Institute Genomics Platform"/>
            <consortium name="The Broad Institute Genome Sequencing Center for Infectious Disease"/>
            <person name="Wu L."/>
            <person name="Ma J."/>
        </authorList>
    </citation>
    <scope>NUCLEOTIDE SEQUENCE [LARGE SCALE GENOMIC DNA]</scope>
    <source>
        <strain evidence="5 6">XZYJ18</strain>
    </source>
</reference>
<keyword evidence="3" id="KW-0520">NAD</keyword>
<feature type="domain" description="NAD-dependent epimerase/dehydratase" evidence="4">
    <location>
        <begin position="4"/>
        <end position="228"/>
    </location>
</feature>
<dbReference type="PANTHER" id="PTHR43103:SF5">
    <property type="entry name" value="4-EPIMERASE, PUTATIVE (AFU_ORTHOLOGUE AFUA_7G00360)-RELATED"/>
    <property type="match status" value="1"/>
</dbReference>
<dbReference type="Gene3D" id="3.40.50.720">
    <property type="entry name" value="NAD(P)-binding Rossmann-like Domain"/>
    <property type="match status" value="1"/>
</dbReference>
<name>A0ABD5Q1C5_9EURY</name>
<accession>A0ABD5Q1C5</accession>
<dbReference type="AlphaFoldDB" id="A0ABD5Q1C5"/>
<dbReference type="Pfam" id="PF01370">
    <property type="entry name" value="Epimerase"/>
    <property type="match status" value="1"/>
</dbReference>
<protein>
    <submittedName>
        <fullName evidence="5">NAD-dependent epimerase/dehydratase family protein</fullName>
    </submittedName>
</protein>
<evidence type="ECO:0000256" key="1">
    <source>
        <dbReference type="ARBA" id="ARBA00007637"/>
    </source>
</evidence>
<evidence type="ECO:0000256" key="2">
    <source>
        <dbReference type="ARBA" id="ARBA00023002"/>
    </source>
</evidence>
<dbReference type="PANTHER" id="PTHR43103">
    <property type="entry name" value="NUCLEOSIDE-DIPHOSPHATE-SUGAR EPIMERASE"/>
    <property type="match status" value="1"/>
</dbReference>
<gene>
    <name evidence="5" type="ORF">ACFO9K_08595</name>
</gene>
<dbReference type="InterPro" id="IPR036291">
    <property type="entry name" value="NAD(P)-bd_dom_sf"/>
</dbReference>
<proteinExistence type="inferred from homology"/>
<dbReference type="EMBL" id="JBHSHT010000001">
    <property type="protein sequence ID" value="MFC4824320.1"/>
    <property type="molecule type" value="Genomic_DNA"/>
</dbReference>
<dbReference type="GO" id="GO:0016491">
    <property type="term" value="F:oxidoreductase activity"/>
    <property type="evidence" value="ECO:0007669"/>
    <property type="project" value="UniProtKB-KW"/>
</dbReference>
<dbReference type="RefSeq" id="WP_254269929.1">
    <property type="nucleotide sequence ID" value="NZ_CP100400.1"/>
</dbReference>
<evidence type="ECO:0000313" key="5">
    <source>
        <dbReference type="EMBL" id="MFC4824320.1"/>
    </source>
</evidence>
<dbReference type="GeneID" id="73044996"/>
<dbReference type="InterPro" id="IPR001509">
    <property type="entry name" value="Epimerase_deHydtase"/>
</dbReference>
<organism evidence="5 6">
    <name type="scientific">Halorussus aquaticus</name>
    <dbReference type="NCBI Taxonomy" id="2953748"/>
    <lineage>
        <taxon>Archaea</taxon>
        <taxon>Methanobacteriati</taxon>
        <taxon>Methanobacteriota</taxon>
        <taxon>Stenosarchaea group</taxon>
        <taxon>Halobacteria</taxon>
        <taxon>Halobacteriales</taxon>
        <taxon>Haladaptataceae</taxon>
        <taxon>Halorussus</taxon>
    </lineage>
</organism>